<protein>
    <submittedName>
        <fullName evidence="1">Uncharacterized protein</fullName>
    </submittedName>
</protein>
<sequence>MGCPLGAETVMTHFNSYSFNCLTFSRHIPLHYLFWYQPICSVRMSMIIKGYLLSNFDQLQSQMSHAGNLPSYDLKLHPWHLKRTAIILLRGSLKRHWLLRPLH</sequence>
<dbReference type="EMBL" id="JABFUD020000024">
    <property type="protein sequence ID" value="KAI5060540.1"/>
    <property type="molecule type" value="Genomic_DNA"/>
</dbReference>
<accession>A0A9D4U3T3</accession>
<evidence type="ECO:0000313" key="2">
    <source>
        <dbReference type="Proteomes" id="UP000886520"/>
    </source>
</evidence>
<name>A0A9D4U3T3_ADICA</name>
<organism evidence="1 2">
    <name type="scientific">Adiantum capillus-veneris</name>
    <name type="common">Maidenhair fern</name>
    <dbReference type="NCBI Taxonomy" id="13818"/>
    <lineage>
        <taxon>Eukaryota</taxon>
        <taxon>Viridiplantae</taxon>
        <taxon>Streptophyta</taxon>
        <taxon>Embryophyta</taxon>
        <taxon>Tracheophyta</taxon>
        <taxon>Polypodiopsida</taxon>
        <taxon>Polypodiidae</taxon>
        <taxon>Polypodiales</taxon>
        <taxon>Pteridineae</taxon>
        <taxon>Pteridaceae</taxon>
        <taxon>Vittarioideae</taxon>
        <taxon>Adiantum</taxon>
    </lineage>
</organism>
<proteinExistence type="predicted"/>
<dbReference type="Proteomes" id="UP000886520">
    <property type="component" value="Chromosome 24"/>
</dbReference>
<dbReference type="AlphaFoldDB" id="A0A9D4U3T3"/>
<keyword evidence="2" id="KW-1185">Reference proteome</keyword>
<gene>
    <name evidence="1" type="ORF">GOP47_0024960</name>
</gene>
<reference evidence="1" key="1">
    <citation type="submission" date="2021-01" db="EMBL/GenBank/DDBJ databases">
        <title>Adiantum capillus-veneris genome.</title>
        <authorList>
            <person name="Fang Y."/>
            <person name="Liao Q."/>
        </authorList>
    </citation>
    <scope>NUCLEOTIDE SEQUENCE</scope>
    <source>
        <strain evidence="1">H3</strain>
        <tissue evidence="1">Leaf</tissue>
    </source>
</reference>
<evidence type="ECO:0000313" key="1">
    <source>
        <dbReference type="EMBL" id="KAI5060540.1"/>
    </source>
</evidence>
<comment type="caution">
    <text evidence="1">The sequence shown here is derived from an EMBL/GenBank/DDBJ whole genome shotgun (WGS) entry which is preliminary data.</text>
</comment>